<evidence type="ECO:0000313" key="2">
    <source>
        <dbReference type="Proteomes" id="UP000789860"/>
    </source>
</evidence>
<protein>
    <submittedName>
        <fullName evidence="1">605_t:CDS:1</fullName>
    </submittedName>
</protein>
<proteinExistence type="predicted"/>
<sequence length="60" mass="7329">MNNLKIIKYLEKIHEEIFEKHNHNLLEKYYKEIPEKILKLTDRMKIVIECMEKAINENGN</sequence>
<reference evidence="1" key="1">
    <citation type="submission" date="2021-06" db="EMBL/GenBank/DDBJ databases">
        <authorList>
            <person name="Kallberg Y."/>
            <person name="Tangrot J."/>
            <person name="Rosling A."/>
        </authorList>
    </citation>
    <scope>NUCLEOTIDE SEQUENCE</scope>
    <source>
        <strain evidence="1">AU212A</strain>
    </source>
</reference>
<name>A0ACA9MPP5_9GLOM</name>
<evidence type="ECO:0000313" key="1">
    <source>
        <dbReference type="EMBL" id="CAG8599481.1"/>
    </source>
</evidence>
<gene>
    <name evidence="1" type="ORF">SCALOS_LOCUS6877</name>
</gene>
<comment type="caution">
    <text evidence="1">The sequence shown here is derived from an EMBL/GenBank/DDBJ whole genome shotgun (WGS) entry which is preliminary data.</text>
</comment>
<accession>A0ACA9MPP5</accession>
<dbReference type="Proteomes" id="UP000789860">
    <property type="component" value="Unassembled WGS sequence"/>
</dbReference>
<feature type="non-terminal residue" evidence="1">
    <location>
        <position position="60"/>
    </location>
</feature>
<organism evidence="1 2">
    <name type="scientific">Scutellospora calospora</name>
    <dbReference type="NCBI Taxonomy" id="85575"/>
    <lineage>
        <taxon>Eukaryota</taxon>
        <taxon>Fungi</taxon>
        <taxon>Fungi incertae sedis</taxon>
        <taxon>Mucoromycota</taxon>
        <taxon>Glomeromycotina</taxon>
        <taxon>Glomeromycetes</taxon>
        <taxon>Diversisporales</taxon>
        <taxon>Gigasporaceae</taxon>
        <taxon>Scutellospora</taxon>
    </lineage>
</organism>
<dbReference type="EMBL" id="CAJVPM010014151">
    <property type="protein sequence ID" value="CAG8599481.1"/>
    <property type="molecule type" value="Genomic_DNA"/>
</dbReference>
<keyword evidence="2" id="KW-1185">Reference proteome</keyword>